<evidence type="ECO:0000313" key="2">
    <source>
        <dbReference type="Proteomes" id="UP000319143"/>
    </source>
</evidence>
<protein>
    <submittedName>
        <fullName evidence="1">Uncharacterized protein</fullName>
    </submittedName>
</protein>
<gene>
    <name evidence="1" type="ORF">Poly41_32450</name>
</gene>
<dbReference type="Proteomes" id="UP000319143">
    <property type="component" value="Unassembled WGS sequence"/>
</dbReference>
<evidence type="ECO:0000313" key="1">
    <source>
        <dbReference type="EMBL" id="TWU37118.1"/>
    </source>
</evidence>
<organism evidence="1 2">
    <name type="scientific">Novipirellula artificiosorum</name>
    <dbReference type="NCBI Taxonomy" id="2528016"/>
    <lineage>
        <taxon>Bacteria</taxon>
        <taxon>Pseudomonadati</taxon>
        <taxon>Planctomycetota</taxon>
        <taxon>Planctomycetia</taxon>
        <taxon>Pirellulales</taxon>
        <taxon>Pirellulaceae</taxon>
        <taxon>Novipirellula</taxon>
    </lineage>
</organism>
<keyword evidence="2" id="KW-1185">Reference proteome</keyword>
<proteinExistence type="predicted"/>
<dbReference type="AlphaFoldDB" id="A0A5C6DK53"/>
<sequence length="80" mass="9524">MKCTRERESRSFVCLQVVRPSRMISNVRRLKNSEVRNLNDHRLNFNQEERTIDACTSRASIDRNSLPKFSCQKRNARQKL</sequence>
<name>A0A5C6DK53_9BACT</name>
<reference evidence="1 2" key="1">
    <citation type="submission" date="2019-02" db="EMBL/GenBank/DDBJ databases">
        <title>Deep-cultivation of Planctomycetes and their phenomic and genomic characterization uncovers novel biology.</title>
        <authorList>
            <person name="Wiegand S."/>
            <person name="Jogler M."/>
            <person name="Boedeker C."/>
            <person name="Pinto D."/>
            <person name="Vollmers J."/>
            <person name="Rivas-Marin E."/>
            <person name="Kohn T."/>
            <person name="Peeters S.H."/>
            <person name="Heuer A."/>
            <person name="Rast P."/>
            <person name="Oberbeckmann S."/>
            <person name="Bunk B."/>
            <person name="Jeske O."/>
            <person name="Meyerdierks A."/>
            <person name="Storesund J.E."/>
            <person name="Kallscheuer N."/>
            <person name="Luecker S."/>
            <person name="Lage O.M."/>
            <person name="Pohl T."/>
            <person name="Merkel B.J."/>
            <person name="Hornburger P."/>
            <person name="Mueller R.-W."/>
            <person name="Bruemmer F."/>
            <person name="Labrenz M."/>
            <person name="Spormann A.M."/>
            <person name="Op Den Camp H."/>
            <person name="Overmann J."/>
            <person name="Amann R."/>
            <person name="Jetten M.S.M."/>
            <person name="Mascher T."/>
            <person name="Medema M.H."/>
            <person name="Devos D.P."/>
            <person name="Kaster A.-K."/>
            <person name="Ovreas L."/>
            <person name="Rohde M."/>
            <person name="Galperin M.Y."/>
            <person name="Jogler C."/>
        </authorList>
    </citation>
    <scope>NUCLEOTIDE SEQUENCE [LARGE SCALE GENOMIC DNA]</scope>
    <source>
        <strain evidence="1 2">Poly41</strain>
    </source>
</reference>
<accession>A0A5C6DK53</accession>
<comment type="caution">
    <text evidence="1">The sequence shown here is derived from an EMBL/GenBank/DDBJ whole genome shotgun (WGS) entry which is preliminary data.</text>
</comment>
<dbReference type="EMBL" id="SJPV01000005">
    <property type="protein sequence ID" value="TWU37118.1"/>
    <property type="molecule type" value="Genomic_DNA"/>
</dbReference>